<proteinExistence type="predicted"/>
<evidence type="ECO:0000256" key="1">
    <source>
        <dbReference type="SAM" id="Phobius"/>
    </source>
</evidence>
<dbReference type="Proteomes" id="UP001597131">
    <property type="component" value="Unassembled WGS sequence"/>
</dbReference>
<reference evidence="3" key="1">
    <citation type="journal article" date="2019" name="Int. J. Syst. Evol. Microbiol.">
        <title>The Global Catalogue of Microorganisms (GCM) 10K type strain sequencing project: providing services to taxonomists for standard genome sequencing and annotation.</title>
        <authorList>
            <consortium name="The Broad Institute Genomics Platform"/>
            <consortium name="The Broad Institute Genome Sequencing Center for Infectious Disease"/>
            <person name="Wu L."/>
            <person name="Ma J."/>
        </authorList>
    </citation>
    <scope>NUCLEOTIDE SEQUENCE [LARGE SCALE GENOMIC DNA]</scope>
    <source>
        <strain evidence="3">CCUG 64793</strain>
    </source>
</reference>
<feature type="transmembrane region" description="Helical" evidence="1">
    <location>
        <begin position="15"/>
        <end position="37"/>
    </location>
</feature>
<evidence type="ECO:0000313" key="3">
    <source>
        <dbReference type="Proteomes" id="UP001597131"/>
    </source>
</evidence>
<evidence type="ECO:0000313" key="2">
    <source>
        <dbReference type="EMBL" id="MFD1095800.1"/>
    </source>
</evidence>
<keyword evidence="1" id="KW-0472">Membrane</keyword>
<sequence>MISNAIALVNWEMGATIIGVFGLVCLVLIIVVTKAIFNNKK</sequence>
<organism evidence="2 3">
    <name type="scientific">Salegentibacter chungangensis</name>
    <dbReference type="NCBI Taxonomy" id="1335724"/>
    <lineage>
        <taxon>Bacteria</taxon>
        <taxon>Pseudomonadati</taxon>
        <taxon>Bacteroidota</taxon>
        <taxon>Flavobacteriia</taxon>
        <taxon>Flavobacteriales</taxon>
        <taxon>Flavobacteriaceae</taxon>
        <taxon>Salegentibacter</taxon>
    </lineage>
</organism>
<name>A0ABW3NRZ3_9FLAO</name>
<dbReference type="RefSeq" id="WP_380744839.1">
    <property type="nucleotide sequence ID" value="NZ_JBHTLI010000001.1"/>
</dbReference>
<keyword evidence="1" id="KW-1133">Transmembrane helix</keyword>
<evidence type="ECO:0008006" key="4">
    <source>
        <dbReference type="Google" id="ProtNLM"/>
    </source>
</evidence>
<dbReference type="EMBL" id="JBHTLI010000001">
    <property type="protein sequence ID" value="MFD1095800.1"/>
    <property type="molecule type" value="Genomic_DNA"/>
</dbReference>
<protein>
    <recommendedName>
        <fullName evidence="4">Oxaloacetate decarboxylase</fullName>
    </recommendedName>
</protein>
<keyword evidence="3" id="KW-1185">Reference proteome</keyword>
<gene>
    <name evidence="2" type="ORF">ACFQ3Q_08575</name>
</gene>
<accession>A0ABW3NRZ3</accession>
<keyword evidence="1" id="KW-0812">Transmembrane</keyword>
<comment type="caution">
    <text evidence="2">The sequence shown here is derived from an EMBL/GenBank/DDBJ whole genome shotgun (WGS) entry which is preliminary data.</text>
</comment>